<feature type="chain" id="PRO_5029650435" description="Ig-like domain-containing protein" evidence="6">
    <location>
        <begin position="25"/>
        <end position="356"/>
    </location>
</feature>
<dbReference type="InterPro" id="IPR036179">
    <property type="entry name" value="Ig-like_dom_sf"/>
</dbReference>
<dbReference type="EMBL" id="JAAGNN010000019">
    <property type="protein sequence ID" value="KAF4076399.1"/>
    <property type="molecule type" value="Genomic_DNA"/>
</dbReference>
<evidence type="ECO:0000259" key="7">
    <source>
        <dbReference type="PROSITE" id="PS50835"/>
    </source>
</evidence>
<evidence type="ECO:0000256" key="2">
    <source>
        <dbReference type="ARBA" id="ARBA00022692"/>
    </source>
</evidence>
<dbReference type="AlphaFoldDB" id="A0A7J6A372"/>
<dbReference type="SMART" id="SM00409">
    <property type="entry name" value="IG"/>
    <property type="match status" value="2"/>
</dbReference>
<evidence type="ECO:0000256" key="5">
    <source>
        <dbReference type="SAM" id="Phobius"/>
    </source>
</evidence>
<dbReference type="PROSITE" id="PS50835">
    <property type="entry name" value="IG_LIKE"/>
    <property type="match status" value="1"/>
</dbReference>
<dbReference type="InterPro" id="IPR013106">
    <property type="entry name" value="Ig_V-set"/>
</dbReference>
<feature type="region of interest" description="Disordered" evidence="4">
    <location>
        <begin position="332"/>
        <end position="356"/>
    </location>
</feature>
<dbReference type="GO" id="GO:0005886">
    <property type="term" value="C:plasma membrane"/>
    <property type="evidence" value="ECO:0007669"/>
    <property type="project" value="TreeGrafter"/>
</dbReference>
<gene>
    <name evidence="8" type="ORF">AMELA_G00214710</name>
</gene>
<dbReference type="InterPro" id="IPR013783">
    <property type="entry name" value="Ig-like_fold"/>
</dbReference>
<dbReference type="PANTHER" id="PTHR11860:SF87">
    <property type="entry name" value="CMRF35-LIKE MOLECULE 8"/>
    <property type="match status" value="1"/>
</dbReference>
<keyword evidence="9" id="KW-1185">Reference proteome</keyword>
<proteinExistence type="predicted"/>
<evidence type="ECO:0000256" key="1">
    <source>
        <dbReference type="ARBA" id="ARBA00004370"/>
    </source>
</evidence>
<evidence type="ECO:0000256" key="6">
    <source>
        <dbReference type="SAM" id="SignalP"/>
    </source>
</evidence>
<evidence type="ECO:0000256" key="4">
    <source>
        <dbReference type="SAM" id="MobiDB-lite"/>
    </source>
</evidence>
<dbReference type="InterPro" id="IPR007110">
    <property type="entry name" value="Ig-like_dom"/>
</dbReference>
<dbReference type="InterPro" id="IPR050671">
    <property type="entry name" value="CD300_family_receptors"/>
</dbReference>
<dbReference type="GO" id="GO:0004888">
    <property type="term" value="F:transmembrane signaling receptor activity"/>
    <property type="evidence" value="ECO:0007669"/>
    <property type="project" value="TreeGrafter"/>
</dbReference>
<evidence type="ECO:0000313" key="9">
    <source>
        <dbReference type="Proteomes" id="UP000593565"/>
    </source>
</evidence>
<comment type="subcellular location">
    <subcellularLocation>
        <location evidence="1">Membrane</location>
    </subcellularLocation>
</comment>
<feature type="domain" description="Ig-like" evidence="7">
    <location>
        <begin position="127"/>
        <end position="215"/>
    </location>
</feature>
<keyword evidence="2 5" id="KW-0812">Transmembrane</keyword>
<organism evidence="8 9">
    <name type="scientific">Ameiurus melas</name>
    <name type="common">Black bullhead</name>
    <name type="synonym">Silurus melas</name>
    <dbReference type="NCBI Taxonomy" id="219545"/>
    <lineage>
        <taxon>Eukaryota</taxon>
        <taxon>Metazoa</taxon>
        <taxon>Chordata</taxon>
        <taxon>Craniata</taxon>
        <taxon>Vertebrata</taxon>
        <taxon>Euteleostomi</taxon>
        <taxon>Actinopterygii</taxon>
        <taxon>Neopterygii</taxon>
        <taxon>Teleostei</taxon>
        <taxon>Ostariophysi</taxon>
        <taxon>Siluriformes</taxon>
        <taxon>Ictaluridae</taxon>
        <taxon>Ameiurus</taxon>
    </lineage>
</organism>
<feature type="transmembrane region" description="Helical" evidence="5">
    <location>
        <begin position="239"/>
        <end position="260"/>
    </location>
</feature>
<dbReference type="SUPFAM" id="SSF48726">
    <property type="entry name" value="Immunoglobulin"/>
    <property type="match status" value="2"/>
</dbReference>
<dbReference type="CDD" id="cd05716">
    <property type="entry name" value="IgV_pIgR_like"/>
    <property type="match status" value="1"/>
</dbReference>
<evidence type="ECO:0000313" key="8">
    <source>
        <dbReference type="EMBL" id="KAF4076399.1"/>
    </source>
</evidence>
<evidence type="ECO:0000256" key="3">
    <source>
        <dbReference type="ARBA" id="ARBA00023136"/>
    </source>
</evidence>
<keyword evidence="3 5" id="KW-0472">Membrane</keyword>
<accession>A0A7J6A372</accession>
<sequence length="356" mass="39169">MQFHSLVGSGIFIGFFLCISDVQSMRTLKYVAVKRGGSVTIPCLYEEQYKPNPKFWCKGYLWSSCSIVAYANSIGSTSVTDYPAQGMFTVELNPVSDSGTYWCAAEIGSKWTPDDYDYLYITVSQDPYLSVMESRVSGEEGGSVTVQCLYSAAYQNKQKQWCRFKDKVCTSQNSAVHLSDDGRGSFRVQMSGLKKSDAGWYWCSAGDLQVPVHISVGGEAPGISGKKEEHKVSPIDDTILALCIISGLLLVLIAVGYVIWKRKQKHINKGASHSLINTDVVYDDVVFGQPQSIPNKNPKEREDLVTYSTVADGQCKASTASEPEVTYSTVRTSHHPTVSPVPPNDKVIYSSVKSHT</sequence>
<keyword evidence="5" id="KW-1133">Transmembrane helix</keyword>
<dbReference type="InterPro" id="IPR003599">
    <property type="entry name" value="Ig_sub"/>
</dbReference>
<reference evidence="8 9" key="1">
    <citation type="submission" date="2020-02" db="EMBL/GenBank/DDBJ databases">
        <title>A chromosome-scale genome assembly of the black bullhead catfish (Ameiurus melas).</title>
        <authorList>
            <person name="Wen M."/>
            <person name="Zham M."/>
            <person name="Cabau C."/>
            <person name="Klopp C."/>
            <person name="Donnadieu C."/>
            <person name="Roques C."/>
            <person name="Bouchez O."/>
            <person name="Lampietro C."/>
            <person name="Jouanno E."/>
            <person name="Herpin A."/>
            <person name="Louis A."/>
            <person name="Berthelot C."/>
            <person name="Parey E."/>
            <person name="Roest-Crollius H."/>
            <person name="Braasch I."/>
            <person name="Postlethwait J."/>
            <person name="Robinson-Rechavi M."/>
            <person name="Echchiki A."/>
            <person name="Begum T."/>
            <person name="Montfort J."/>
            <person name="Schartl M."/>
            <person name="Bobe J."/>
            <person name="Guiguen Y."/>
        </authorList>
    </citation>
    <scope>NUCLEOTIDE SEQUENCE [LARGE SCALE GENOMIC DNA]</scope>
    <source>
        <strain evidence="8">M_S1</strain>
        <tissue evidence="8">Blood</tissue>
    </source>
</reference>
<dbReference type="Pfam" id="PF07686">
    <property type="entry name" value="V-set"/>
    <property type="match status" value="2"/>
</dbReference>
<feature type="signal peptide" evidence="6">
    <location>
        <begin position="1"/>
        <end position="24"/>
    </location>
</feature>
<dbReference type="PANTHER" id="PTHR11860">
    <property type="entry name" value="POLYMERIC-IMMUNOGLOBULIN RECEPTOR"/>
    <property type="match status" value="1"/>
</dbReference>
<dbReference type="Gene3D" id="2.60.40.10">
    <property type="entry name" value="Immunoglobulins"/>
    <property type="match status" value="2"/>
</dbReference>
<name>A0A7J6A372_AMEME</name>
<keyword evidence="6" id="KW-0732">Signal</keyword>
<comment type="caution">
    <text evidence="8">The sequence shown here is derived from an EMBL/GenBank/DDBJ whole genome shotgun (WGS) entry which is preliminary data.</text>
</comment>
<dbReference type="Proteomes" id="UP000593565">
    <property type="component" value="Unassembled WGS sequence"/>
</dbReference>
<protein>
    <recommendedName>
        <fullName evidence="7">Ig-like domain-containing protein</fullName>
    </recommendedName>
</protein>